<dbReference type="Proteomes" id="UP001150581">
    <property type="component" value="Unassembled WGS sequence"/>
</dbReference>
<accession>A0ACC1IJL4</accession>
<dbReference type="EMBL" id="JANBPG010000372">
    <property type="protein sequence ID" value="KAJ1897056.1"/>
    <property type="molecule type" value="Genomic_DNA"/>
</dbReference>
<keyword evidence="2" id="KW-1185">Reference proteome</keyword>
<name>A0ACC1IJL4_9FUNG</name>
<gene>
    <name evidence="1" type="ORF">LPJ66_003610</name>
</gene>
<organism evidence="1 2">
    <name type="scientific">Kickxella alabastrina</name>
    <dbReference type="NCBI Taxonomy" id="61397"/>
    <lineage>
        <taxon>Eukaryota</taxon>
        <taxon>Fungi</taxon>
        <taxon>Fungi incertae sedis</taxon>
        <taxon>Zoopagomycota</taxon>
        <taxon>Kickxellomycotina</taxon>
        <taxon>Kickxellomycetes</taxon>
        <taxon>Kickxellales</taxon>
        <taxon>Kickxellaceae</taxon>
        <taxon>Kickxella</taxon>
    </lineage>
</organism>
<comment type="caution">
    <text evidence="1">The sequence shown here is derived from an EMBL/GenBank/DDBJ whole genome shotgun (WGS) entry which is preliminary data.</text>
</comment>
<protein>
    <submittedName>
        <fullName evidence="1">Uncharacterized protein</fullName>
    </submittedName>
</protein>
<evidence type="ECO:0000313" key="2">
    <source>
        <dbReference type="Proteomes" id="UP001150581"/>
    </source>
</evidence>
<sequence length="89" mass="10261">MDDNIASKMCMNAANMISSNGITRDNFDGNSFAKLRTKFPGHEHNSIYISLHINRFQLEMNSSCHTITIVHLVVHNLDNSIRLKFEYEF</sequence>
<proteinExistence type="predicted"/>
<reference evidence="1" key="1">
    <citation type="submission" date="2022-07" db="EMBL/GenBank/DDBJ databases">
        <title>Phylogenomic reconstructions and comparative analyses of Kickxellomycotina fungi.</title>
        <authorList>
            <person name="Reynolds N.K."/>
            <person name="Stajich J.E."/>
            <person name="Barry K."/>
            <person name="Grigoriev I.V."/>
            <person name="Crous P."/>
            <person name="Smith M.E."/>
        </authorList>
    </citation>
    <scope>NUCLEOTIDE SEQUENCE</scope>
    <source>
        <strain evidence="1">Benny 63K</strain>
    </source>
</reference>
<evidence type="ECO:0000313" key="1">
    <source>
        <dbReference type="EMBL" id="KAJ1897056.1"/>
    </source>
</evidence>